<dbReference type="InterPro" id="IPR050223">
    <property type="entry name" value="D-isomer_2-hydroxyacid_DH"/>
</dbReference>
<dbReference type="GO" id="GO:0051287">
    <property type="term" value="F:NAD binding"/>
    <property type="evidence" value="ECO:0007669"/>
    <property type="project" value="InterPro"/>
</dbReference>
<dbReference type="Pfam" id="PF00389">
    <property type="entry name" value="2-Hacid_dh"/>
    <property type="match status" value="1"/>
</dbReference>
<evidence type="ECO:0000313" key="6">
    <source>
        <dbReference type="EMBL" id="CDO56938.1"/>
    </source>
</evidence>
<dbReference type="InterPro" id="IPR036291">
    <property type="entry name" value="NAD(P)-bd_dom_sf"/>
</dbReference>
<evidence type="ECO:0000256" key="1">
    <source>
        <dbReference type="ARBA" id="ARBA00023002"/>
    </source>
</evidence>
<comment type="caution">
    <text evidence="6">The sequence shown here is derived from an EMBL/GenBank/DDBJ whole genome shotgun (WGS) entry which is preliminary data.</text>
</comment>
<feature type="domain" description="D-isomer specific 2-hydroxyacid dehydrogenase NAD-binding" evidence="5">
    <location>
        <begin position="204"/>
        <end position="352"/>
    </location>
</feature>
<dbReference type="Pfam" id="PF02826">
    <property type="entry name" value="2-Hacid_dh_C"/>
    <property type="match status" value="1"/>
</dbReference>
<dbReference type="PANTHER" id="PTHR10996">
    <property type="entry name" value="2-HYDROXYACID DEHYDROGENASE-RELATED"/>
    <property type="match status" value="1"/>
</dbReference>
<sequence length="385" mass="42808">MTAFSSNGKPKVLIIGEVDTNFASFKQFAEHFDYELYQISTKEKLIEDFKTIYSDISAIWAMWMGFIPVGGLRGEVLEAVPVSVKIITSCAAGFDSYDAKGLADRGIVLCNTPGLAAEPVADHVLYLTLSLFRYYHVFERLTRAYQHTIDPRRMLTTSSWDLEAGKPKIFDDKRNEADYSFETNSSITPAKFAFGELVAGRFVKTPKGHSVGILGFGAIGKEIGRKLNAIGMNVHYSKRTALTDEEEKELGYPATFHKEIKDLFENSQLLVLACPLNAGTHYVVNEESLKFLPKEARIINIGRGALINTQAMLAALKSGHLHGVGLDVFEKEPIVEEELCKRWDVIIEPHIGSSTLENVELSEKNCADNIYNMILGDGKSLTRVN</sequence>
<dbReference type="GO" id="GO:0005829">
    <property type="term" value="C:cytosol"/>
    <property type="evidence" value="ECO:0007669"/>
    <property type="project" value="TreeGrafter"/>
</dbReference>
<dbReference type="AlphaFoldDB" id="A0A0J9XI09"/>
<feature type="domain" description="D-isomer specific 2-hydroxyacid dehydrogenase catalytic" evidence="4">
    <location>
        <begin position="26"/>
        <end position="384"/>
    </location>
</feature>
<dbReference type="Gene3D" id="3.40.50.720">
    <property type="entry name" value="NAD(P)-binding Rossmann-like Domain"/>
    <property type="match status" value="2"/>
</dbReference>
<evidence type="ECO:0000313" key="7">
    <source>
        <dbReference type="Proteomes" id="UP000242525"/>
    </source>
</evidence>
<evidence type="ECO:0000259" key="5">
    <source>
        <dbReference type="Pfam" id="PF02826"/>
    </source>
</evidence>
<name>A0A0J9XI09_GEOCN</name>
<proteinExistence type="inferred from homology"/>
<organism evidence="6 7">
    <name type="scientific">Geotrichum candidum</name>
    <name type="common">Oospora lactis</name>
    <name type="synonym">Dipodascus geotrichum</name>
    <dbReference type="NCBI Taxonomy" id="1173061"/>
    <lineage>
        <taxon>Eukaryota</taxon>
        <taxon>Fungi</taxon>
        <taxon>Dikarya</taxon>
        <taxon>Ascomycota</taxon>
        <taxon>Saccharomycotina</taxon>
        <taxon>Dipodascomycetes</taxon>
        <taxon>Dipodascales</taxon>
        <taxon>Dipodascaceae</taxon>
        <taxon>Geotrichum</taxon>
    </lineage>
</organism>
<dbReference type="GO" id="GO:0016618">
    <property type="term" value="F:hydroxypyruvate reductase [NAD(P)H] activity"/>
    <property type="evidence" value="ECO:0007669"/>
    <property type="project" value="TreeGrafter"/>
</dbReference>
<dbReference type="SUPFAM" id="SSF51735">
    <property type="entry name" value="NAD(P)-binding Rossmann-fold domains"/>
    <property type="match status" value="1"/>
</dbReference>
<keyword evidence="2" id="KW-0520">NAD</keyword>
<dbReference type="InterPro" id="IPR006139">
    <property type="entry name" value="D-isomer_2_OHA_DH_cat_dom"/>
</dbReference>
<keyword evidence="7" id="KW-1185">Reference proteome</keyword>
<dbReference type="InterPro" id="IPR006140">
    <property type="entry name" value="D-isomer_DH_NAD-bd"/>
</dbReference>
<dbReference type="OrthoDB" id="298012at2759"/>
<dbReference type="STRING" id="1173061.A0A0J9XI09"/>
<keyword evidence="1 3" id="KW-0560">Oxidoreductase</keyword>
<dbReference type="EMBL" id="CCBN010000017">
    <property type="protein sequence ID" value="CDO56938.1"/>
    <property type="molecule type" value="Genomic_DNA"/>
</dbReference>
<dbReference type="GO" id="GO:0030267">
    <property type="term" value="F:glyoxylate reductase (NADPH) activity"/>
    <property type="evidence" value="ECO:0007669"/>
    <property type="project" value="TreeGrafter"/>
</dbReference>
<protein>
    <submittedName>
        <fullName evidence="6">Similar to Saccharomyces cerevisiae YPL113C Glyoxylate reductase, acts on glyoxylate and hydroxypyruvate substrates</fullName>
    </submittedName>
</protein>
<dbReference type="Proteomes" id="UP000242525">
    <property type="component" value="Unassembled WGS sequence"/>
</dbReference>
<dbReference type="SUPFAM" id="SSF52283">
    <property type="entry name" value="Formate/glycerate dehydrogenase catalytic domain-like"/>
    <property type="match status" value="1"/>
</dbReference>
<evidence type="ECO:0000256" key="3">
    <source>
        <dbReference type="RuleBase" id="RU003719"/>
    </source>
</evidence>
<comment type="similarity">
    <text evidence="3">Belongs to the D-isomer specific 2-hydroxyacid dehydrogenase family.</text>
</comment>
<dbReference type="PANTHER" id="PTHR10996:SF178">
    <property type="entry name" value="2-HYDROXYACID DEHYDROGENASE YGL185C-RELATED"/>
    <property type="match status" value="1"/>
</dbReference>
<accession>A0A0J9XI09</accession>
<reference evidence="6" key="1">
    <citation type="submission" date="2014-03" db="EMBL/GenBank/DDBJ databases">
        <authorList>
            <person name="Casaregola S."/>
        </authorList>
    </citation>
    <scope>NUCLEOTIDE SEQUENCE [LARGE SCALE GENOMIC DNA]</scope>
    <source>
        <strain evidence="6">CLIB 918</strain>
    </source>
</reference>
<evidence type="ECO:0000256" key="2">
    <source>
        <dbReference type="ARBA" id="ARBA00023027"/>
    </source>
</evidence>
<evidence type="ECO:0000259" key="4">
    <source>
        <dbReference type="Pfam" id="PF00389"/>
    </source>
</evidence>
<gene>
    <name evidence="6" type="ORF">BN980_GECA17s02342g</name>
</gene>